<protein>
    <submittedName>
        <fullName evidence="4">Molecular chaperone Hsp20</fullName>
    </submittedName>
</protein>
<dbReference type="RefSeq" id="WP_053253339.1">
    <property type="nucleotide sequence ID" value="NZ_LGAP01000067.1"/>
</dbReference>
<dbReference type="AlphaFoldDB" id="A0A0L8BCS0"/>
<dbReference type="Proteomes" id="UP000037425">
    <property type="component" value="Unassembled WGS sequence"/>
</dbReference>
<gene>
    <name evidence="4" type="ORF">AC244_34685</name>
</gene>
<dbReference type="Gene3D" id="2.60.40.790">
    <property type="match status" value="1"/>
</dbReference>
<dbReference type="InterPro" id="IPR008978">
    <property type="entry name" value="HSP20-like_chaperone"/>
</dbReference>
<dbReference type="PATRIC" id="fig|106592.7.peg.6925"/>
<dbReference type="SUPFAM" id="SSF49764">
    <property type="entry name" value="HSP20-like chaperones"/>
    <property type="match status" value="1"/>
</dbReference>
<evidence type="ECO:0000313" key="5">
    <source>
        <dbReference type="Proteomes" id="UP000037425"/>
    </source>
</evidence>
<dbReference type="EMBL" id="LGAP01000067">
    <property type="protein sequence ID" value="KOF12382.1"/>
    <property type="molecule type" value="Genomic_DNA"/>
</dbReference>
<evidence type="ECO:0000256" key="1">
    <source>
        <dbReference type="PROSITE-ProRule" id="PRU00285"/>
    </source>
</evidence>
<dbReference type="Pfam" id="PF00011">
    <property type="entry name" value="HSP20"/>
    <property type="match status" value="1"/>
</dbReference>
<dbReference type="InterPro" id="IPR031107">
    <property type="entry name" value="Small_HSP"/>
</dbReference>
<evidence type="ECO:0000256" key="2">
    <source>
        <dbReference type="RuleBase" id="RU003616"/>
    </source>
</evidence>
<evidence type="ECO:0000259" key="3">
    <source>
        <dbReference type="PROSITE" id="PS01031"/>
    </source>
</evidence>
<sequence>MAEPATPMPTKPEEKAIKRGTEAWLPFESLRAEIDRLFDDFPPNFWSHPLGAGLTRRAPLLSNWAVAPAVDLIEKETNYEMTAELPGMEEKDVEVSVSNGTLTIRGEKQEAKEEKEKEYVLSERRFGSVRRTFKNPEDVKTDDIAATFSKGVLTLTLPKTEEARQNERKIQINTD</sequence>
<dbReference type="InterPro" id="IPR002068">
    <property type="entry name" value="A-crystallin/Hsp20_dom"/>
</dbReference>
<dbReference type="PANTHER" id="PTHR11527">
    <property type="entry name" value="HEAT-SHOCK PROTEIN 20 FAMILY MEMBER"/>
    <property type="match status" value="1"/>
</dbReference>
<dbReference type="PROSITE" id="PS01031">
    <property type="entry name" value="SHSP"/>
    <property type="match status" value="1"/>
</dbReference>
<evidence type="ECO:0000313" key="4">
    <source>
        <dbReference type="EMBL" id="KOF12382.1"/>
    </source>
</evidence>
<proteinExistence type="inferred from homology"/>
<organism evidence="4 5">
    <name type="scientific">Ensifer adhaerens</name>
    <name type="common">Sinorhizobium morelense</name>
    <dbReference type="NCBI Taxonomy" id="106592"/>
    <lineage>
        <taxon>Bacteria</taxon>
        <taxon>Pseudomonadati</taxon>
        <taxon>Pseudomonadota</taxon>
        <taxon>Alphaproteobacteria</taxon>
        <taxon>Hyphomicrobiales</taxon>
        <taxon>Rhizobiaceae</taxon>
        <taxon>Sinorhizobium/Ensifer group</taxon>
        <taxon>Ensifer</taxon>
    </lineage>
</organism>
<comment type="similarity">
    <text evidence="1 2">Belongs to the small heat shock protein (HSP20) family.</text>
</comment>
<dbReference type="OrthoDB" id="9808910at2"/>
<name>A0A0L8BCS0_ENSAD</name>
<accession>A0A0L8BCS0</accession>
<comment type="caution">
    <text evidence="4">The sequence shown here is derived from an EMBL/GenBank/DDBJ whole genome shotgun (WGS) entry which is preliminary data.</text>
</comment>
<reference evidence="5" key="1">
    <citation type="submission" date="2015-07" db="EMBL/GenBank/DDBJ databases">
        <title>Whole genome sequence of an Ensifer adhaerens strain isolated from a cave pool in the Wind Cave National Park.</title>
        <authorList>
            <person name="Eng W.W.H."/>
            <person name="Gan H.M."/>
            <person name="Barton H.A."/>
            <person name="Savka M.A."/>
        </authorList>
    </citation>
    <scope>NUCLEOTIDE SEQUENCE [LARGE SCALE GENOMIC DNA]</scope>
    <source>
        <strain evidence="5">SD006</strain>
    </source>
</reference>
<feature type="domain" description="SHSP" evidence="3">
    <location>
        <begin position="61"/>
        <end position="175"/>
    </location>
</feature>
<dbReference type="CDD" id="cd06464">
    <property type="entry name" value="ACD_sHsps-like"/>
    <property type="match status" value="1"/>
</dbReference>